<reference evidence="8 9" key="1">
    <citation type="submission" date="2019-12" db="EMBL/GenBank/DDBJ databases">
        <title>Microbes associate with the intestines of laboratory mice.</title>
        <authorList>
            <person name="Navarre W."/>
            <person name="Wong E."/>
        </authorList>
    </citation>
    <scope>NUCLEOTIDE SEQUENCE [LARGE SCALE GENOMIC DNA]</scope>
    <source>
        <strain evidence="8 9">NM51_B2-22</strain>
    </source>
</reference>
<keyword evidence="6" id="KW-0175">Coiled coil</keyword>
<proteinExistence type="inferred from homology"/>
<dbReference type="InterPro" id="IPR042177">
    <property type="entry name" value="Cell/Rod_1"/>
</dbReference>
<dbReference type="PANTHER" id="PTHR34138">
    <property type="entry name" value="CELL SHAPE-DETERMINING PROTEIN MREC"/>
    <property type="match status" value="1"/>
</dbReference>
<evidence type="ECO:0000313" key="9">
    <source>
        <dbReference type="Proteomes" id="UP000461595"/>
    </source>
</evidence>
<evidence type="ECO:0000256" key="2">
    <source>
        <dbReference type="ARBA" id="ARBA00013855"/>
    </source>
</evidence>
<dbReference type="Proteomes" id="UP000461595">
    <property type="component" value="Unassembled WGS sequence"/>
</dbReference>
<evidence type="ECO:0000256" key="4">
    <source>
        <dbReference type="ARBA" id="ARBA00032089"/>
    </source>
</evidence>
<comment type="caution">
    <text evidence="8">The sequence shown here is derived from an EMBL/GenBank/DDBJ whole genome shotgun (WGS) entry which is preliminary data.</text>
</comment>
<dbReference type="AlphaFoldDB" id="A0A7X3G6Z8"/>
<dbReference type="Gene3D" id="2.40.10.350">
    <property type="entry name" value="Rod shape-determining protein MreC, domain 2"/>
    <property type="match status" value="1"/>
</dbReference>
<dbReference type="Pfam" id="PF04085">
    <property type="entry name" value="MreC"/>
    <property type="match status" value="1"/>
</dbReference>
<dbReference type="InterPro" id="IPR042175">
    <property type="entry name" value="Cell/Rod_MreC_2"/>
</dbReference>
<evidence type="ECO:0000256" key="6">
    <source>
        <dbReference type="SAM" id="Coils"/>
    </source>
</evidence>
<comment type="similarity">
    <text evidence="1 5">Belongs to the MreC family.</text>
</comment>
<dbReference type="PANTHER" id="PTHR34138:SF1">
    <property type="entry name" value="CELL SHAPE-DETERMINING PROTEIN MREC"/>
    <property type="match status" value="1"/>
</dbReference>
<name>A0A7X3G6Z8_9STRE</name>
<dbReference type="GO" id="GO:0008360">
    <property type="term" value="P:regulation of cell shape"/>
    <property type="evidence" value="ECO:0007669"/>
    <property type="project" value="UniProtKB-KW"/>
</dbReference>
<gene>
    <name evidence="8" type="primary">mreC</name>
    <name evidence="8" type="ORF">E5983_01230</name>
</gene>
<dbReference type="GO" id="GO:0005886">
    <property type="term" value="C:plasma membrane"/>
    <property type="evidence" value="ECO:0007669"/>
    <property type="project" value="TreeGrafter"/>
</dbReference>
<dbReference type="NCBIfam" id="TIGR00219">
    <property type="entry name" value="mreC"/>
    <property type="match status" value="1"/>
</dbReference>
<feature type="coiled-coil region" evidence="6">
    <location>
        <begin position="71"/>
        <end position="101"/>
    </location>
</feature>
<evidence type="ECO:0000256" key="3">
    <source>
        <dbReference type="ARBA" id="ARBA00022960"/>
    </source>
</evidence>
<keyword evidence="3 5" id="KW-0133">Cell shape</keyword>
<accession>A0A7X3G6Z8</accession>
<organism evidence="8 9">
    <name type="scientific">Streptococcus danieliae</name>
    <dbReference type="NCBI Taxonomy" id="747656"/>
    <lineage>
        <taxon>Bacteria</taxon>
        <taxon>Bacillati</taxon>
        <taxon>Bacillota</taxon>
        <taxon>Bacilli</taxon>
        <taxon>Lactobacillales</taxon>
        <taxon>Streptococcaceae</taxon>
        <taxon>Streptococcus</taxon>
    </lineage>
</organism>
<feature type="domain" description="Rod shape-determining protein MreC beta-barrel core" evidence="7">
    <location>
        <begin position="118"/>
        <end position="269"/>
    </location>
</feature>
<evidence type="ECO:0000256" key="1">
    <source>
        <dbReference type="ARBA" id="ARBA00009369"/>
    </source>
</evidence>
<dbReference type="EMBL" id="WSRS01000005">
    <property type="protein sequence ID" value="MVX58297.1"/>
    <property type="molecule type" value="Genomic_DNA"/>
</dbReference>
<dbReference type="PIRSF" id="PIRSF038471">
    <property type="entry name" value="MreC"/>
    <property type="match status" value="1"/>
</dbReference>
<evidence type="ECO:0000313" key="8">
    <source>
        <dbReference type="EMBL" id="MVX58297.1"/>
    </source>
</evidence>
<dbReference type="Gene3D" id="2.40.10.340">
    <property type="entry name" value="Rod shape-determining protein MreC, domain 1"/>
    <property type="match status" value="1"/>
</dbReference>
<evidence type="ECO:0000259" key="7">
    <source>
        <dbReference type="Pfam" id="PF04085"/>
    </source>
</evidence>
<evidence type="ECO:0000256" key="5">
    <source>
        <dbReference type="PIRNR" id="PIRNR038471"/>
    </source>
</evidence>
<dbReference type="InterPro" id="IPR055342">
    <property type="entry name" value="MreC_beta-barrel_core"/>
</dbReference>
<dbReference type="InterPro" id="IPR007221">
    <property type="entry name" value="MreC"/>
</dbReference>
<comment type="function">
    <text evidence="5">Involved in formation and maintenance of cell shape.</text>
</comment>
<sequence length="271" mass="30088">MKKFRMSKTVLLTGLASILVLGLLFFSYPSVVVQQTNRAVSFLSRILHQPFGLLRQAEVDFSNLFYAYEENKDLKQRLYAMDEEVNQVESLKKENEELRQQLGLQSQFKDRKVIQAAVIDRLPATWANRLLIDKGSKEGLVEDMYVVAHGGLVGQVLEVSEDTSVVALLTSKQESLPIPVKINTGSKDIFGIIKSYDPVQELVTVSQLNAGDEIPKGARVMTSGLGNMPVKDIPLGQVESSKQNSHNLEREVYVKLSATSLDFSTVSVVGQ</sequence>
<protein>
    <recommendedName>
        <fullName evidence="2 5">Cell shape-determining protein MreC</fullName>
    </recommendedName>
    <alternativeName>
        <fullName evidence="4 5">Cell shape protein MreC</fullName>
    </alternativeName>
</protein>